<keyword evidence="2" id="KW-1185">Reference proteome</keyword>
<reference evidence="1 2" key="1">
    <citation type="journal article" date="2016" name="Front. Microbiol.">
        <title>Comparative Genomic Analysis Reveals a Diverse Repertoire of Genes Involved in Prokaryote-Eukaryote Interactions within the Pseudovibrio Genus.</title>
        <authorList>
            <person name="Romano S."/>
            <person name="Fernandez-Guerra A."/>
            <person name="Reen F.J."/>
            <person name="Glockner F.O."/>
            <person name="Crowley S.P."/>
            <person name="O'Sullivan O."/>
            <person name="Cotter P.D."/>
            <person name="Adams C."/>
            <person name="Dobson A.D."/>
            <person name="O'Gara F."/>
        </authorList>
    </citation>
    <scope>NUCLEOTIDE SEQUENCE [LARGE SCALE GENOMIC DNA]</scope>
    <source>
        <strain evidence="1 2">Ad2</strain>
    </source>
</reference>
<dbReference type="InterPro" id="IPR044053">
    <property type="entry name" value="AsaB-like"/>
</dbReference>
<sequence length="264" mass="29781">MAQAEKQNVEARLNYQLVKSGNPQILIDPDGEVGKRVEPEFDNTVVALHDVRVDGMPSFQTHGIEFRTAPSQLSDFDNQNSFRAVYDCEVENLIKEVTGASDLVIFDHTLRTDDNSVRRPARHVHGDYSARSGPSRLHDVLDENQATQWERGHYGIINVWRPVNHSVQTAPLAFAEPDTVDANDWTDIDLVYPHRRGQITGLKRNGAHRWIYMSNMTPQETVVFTTFDSMGKPPVAHSAADLLITPQNAKPRQSIETRALVRFS</sequence>
<gene>
    <name evidence="1" type="ORF">PsAD2_03958</name>
</gene>
<dbReference type="NCBIfam" id="NF041278">
    <property type="entry name" value="CmcJ_NvfI_EfuI"/>
    <property type="match status" value="1"/>
</dbReference>
<dbReference type="PANTHER" id="PTHR34598">
    <property type="entry name" value="BLL6449 PROTEIN"/>
    <property type="match status" value="1"/>
</dbReference>
<dbReference type="STRING" id="989403.SAMN05421798_10122"/>
<dbReference type="GO" id="GO:0016491">
    <property type="term" value="F:oxidoreductase activity"/>
    <property type="evidence" value="ECO:0007669"/>
    <property type="project" value="InterPro"/>
</dbReference>
<name>A0A161V414_9HYPH</name>
<dbReference type="AlphaFoldDB" id="A0A161V414"/>
<dbReference type="Proteomes" id="UP000076577">
    <property type="component" value="Unassembled WGS sequence"/>
</dbReference>
<proteinExistence type="predicted"/>
<protein>
    <recommendedName>
        <fullName evidence="3">Methyltransferase</fullName>
    </recommendedName>
</protein>
<accession>A0A161V414</accession>
<dbReference type="PANTHER" id="PTHR34598:SF3">
    <property type="entry name" value="OXIDOREDUCTASE AN1597"/>
    <property type="match status" value="1"/>
</dbReference>
<organism evidence="1 2">
    <name type="scientific">Pseudovibrio axinellae</name>
    <dbReference type="NCBI Taxonomy" id="989403"/>
    <lineage>
        <taxon>Bacteria</taxon>
        <taxon>Pseudomonadati</taxon>
        <taxon>Pseudomonadota</taxon>
        <taxon>Alphaproteobacteria</taxon>
        <taxon>Hyphomicrobiales</taxon>
        <taxon>Stappiaceae</taxon>
        <taxon>Pseudovibrio</taxon>
    </lineage>
</organism>
<dbReference type="OrthoDB" id="5173234at2"/>
<dbReference type="RefSeq" id="WP_068009792.1">
    <property type="nucleotide sequence ID" value="NZ_FOFM01000001.1"/>
</dbReference>
<dbReference type="PATRIC" id="fig|989403.3.peg.4310"/>
<evidence type="ECO:0000313" key="2">
    <source>
        <dbReference type="Proteomes" id="UP000076577"/>
    </source>
</evidence>
<evidence type="ECO:0008006" key="3">
    <source>
        <dbReference type="Google" id="ProtNLM"/>
    </source>
</evidence>
<evidence type="ECO:0000313" key="1">
    <source>
        <dbReference type="EMBL" id="KZL12652.1"/>
    </source>
</evidence>
<dbReference type="EMBL" id="LMCB01000098">
    <property type="protein sequence ID" value="KZL12652.1"/>
    <property type="molecule type" value="Genomic_DNA"/>
</dbReference>
<comment type="caution">
    <text evidence="1">The sequence shown here is derived from an EMBL/GenBank/DDBJ whole genome shotgun (WGS) entry which is preliminary data.</text>
</comment>